<keyword evidence="6" id="KW-0808">Transferase</keyword>
<dbReference type="GO" id="GO:0043066">
    <property type="term" value="P:negative regulation of apoptotic process"/>
    <property type="evidence" value="ECO:0007669"/>
    <property type="project" value="TreeGrafter"/>
</dbReference>
<evidence type="ECO:0000256" key="5">
    <source>
        <dbReference type="ARBA" id="ARBA00022490"/>
    </source>
</evidence>
<comment type="similarity">
    <text evidence="3">Belongs to the IAP family.</text>
</comment>
<keyword evidence="12" id="KW-0833">Ubl conjugation pathway</keyword>
<dbReference type="Pfam" id="PF00653">
    <property type="entry name" value="BIR"/>
    <property type="match status" value="3"/>
</dbReference>
<reference evidence="21" key="1">
    <citation type="submission" date="2021-04" db="EMBL/GenBank/DDBJ databases">
        <authorList>
            <consortium name="Wellcome Sanger Institute Data Sharing"/>
        </authorList>
    </citation>
    <scope>NUCLEOTIDE SEQUENCE [LARGE SCALE GENOMIC DNA]</scope>
</reference>
<dbReference type="InterPro" id="IPR001370">
    <property type="entry name" value="BIR_rpt"/>
</dbReference>
<sequence>MYDSSQDSNLETDDVGVDYSLIKSRLNSFRGSSLAQQLSAERLARAGFYFTGYSDCVRCFSCQKTVENWCSEDTPVERHKEVSPSCSFLNCIHHTNFNHGSSTPLTNGSNFNEEAEDMEYRLRTGEVVDESTYPLVPHMRSEEARLQTFTAWLPAAPVRPRDLAQAGFYYLGQSDLVQCFCCGGMLSGWEAGDTTWGEHTEHFPNCFFILGHDVGNIPLQGDTEEGGGSRQQRNPHSPMESFEERLESFAVVQHPVDHERLARAGFYSTGTGDKVLCFRCGGGLKGWQPEEDPWEEHAKHYPGCSFLLGEKGPAFVNSIQLQDPRRNRPTSSHQNGFSADGNEVLHSAMAQKAIRMGLEPSVVEKTILEKISRTGSGYPTLEALLKDCFNNTPESNPTKKDEDPMEKLLKLQREKQCKICMDRDFCIVFIPCGHLATCEKCSESLEKCPICCQPITQKVKTYIS</sequence>
<comment type="catalytic activity">
    <reaction evidence="1">
        <text>S-ubiquitinyl-[E2 ubiquitin-conjugating enzyme]-L-cysteine + [acceptor protein]-L-lysine = [E2 ubiquitin-conjugating enzyme]-L-cysteine + N(6)-ubiquitinyl-[acceptor protein]-L-lysine.</text>
        <dbReference type="EC" id="2.3.2.27"/>
    </reaction>
</comment>
<dbReference type="Pfam" id="PF13920">
    <property type="entry name" value="zf-C3HC4_3"/>
    <property type="match status" value="1"/>
</dbReference>
<reference evidence="21" key="2">
    <citation type="submission" date="2025-08" db="UniProtKB">
        <authorList>
            <consortium name="Ensembl"/>
        </authorList>
    </citation>
    <scope>IDENTIFICATION</scope>
</reference>
<dbReference type="Gene3D" id="1.10.8.10">
    <property type="entry name" value="DNA helicase RuvA subunit, C-terminal domain"/>
    <property type="match status" value="1"/>
</dbReference>
<dbReference type="Gene3D" id="3.30.40.10">
    <property type="entry name" value="Zinc/RING finger domain, C3HC4 (zinc finger)"/>
    <property type="match status" value="1"/>
</dbReference>
<dbReference type="EC" id="2.3.2.27" evidence="4"/>
<evidence type="ECO:0000256" key="14">
    <source>
        <dbReference type="ARBA" id="ARBA00044089"/>
    </source>
</evidence>
<dbReference type="InterPro" id="IPR001841">
    <property type="entry name" value="Znf_RING"/>
</dbReference>
<dbReference type="InterPro" id="IPR050784">
    <property type="entry name" value="IAP"/>
</dbReference>
<dbReference type="AlphaFoldDB" id="A0A3Q1K8G8"/>
<evidence type="ECO:0000256" key="1">
    <source>
        <dbReference type="ARBA" id="ARBA00000900"/>
    </source>
</evidence>
<gene>
    <name evidence="21" type="primary">XIAP</name>
</gene>
<evidence type="ECO:0000256" key="4">
    <source>
        <dbReference type="ARBA" id="ARBA00012483"/>
    </source>
</evidence>
<evidence type="ECO:0000256" key="2">
    <source>
        <dbReference type="ARBA" id="ARBA00004496"/>
    </source>
</evidence>
<evidence type="ECO:0000256" key="17">
    <source>
        <dbReference type="ARBA" id="ARBA00044244"/>
    </source>
</evidence>
<dbReference type="FunFam" id="3.30.40.10:FF:000184">
    <property type="entry name" value="Baculoviral IAP repeat containing 2"/>
    <property type="match status" value="1"/>
</dbReference>
<dbReference type="GO" id="GO:0005737">
    <property type="term" value="C:cytoplasm"/>
    <property type="evidence" value="ECO:0007669"/>
    <property type="project" value="UniProtKB-SubCell"/>
</dbReference>
<dbReference type="Gene3D" id="1.10.1170.10">
    <property type="entry name" value="Inhibitor Of Apoptosis Protein (2mihbC-IAP-1), Chain A"/>
    <property type="match status" value="3"/>
</dbReference>
<keyword evidence="5" id="KW-0963">Cytoplasm</keyword>
<dbReference type="RefSeq" id="XP_026214342.1">
    <property type="nucleotide sequence ID" value="XM_026358557.1"/>
</dbReference>
<evidence type="ECO:0000313" key="22">
    <source>
        <dbReference type="Proteomes" id="UP000265040"/>
    </source>
</evidence>
<evidence type="ECO:0000256" key="13">
    <source>
        <dbReference type="ARBA" id="ARBA00022833"/>
    </source>
</evidence>
<dbReference type="SUPFAM" id="SSF57924">
    <property type="entry name" value="Inhibitor of apoptosis (IAP) repeat"/>
    <property type="match status" value="3"/>
</dbReference>
<dbReference type="PANTHER" id="PTHR10044:SF115">
    <property type="entry name" value="E3 UBIQUITIN-PROTEIN LIGASE XIAP"/>
    <property type="match status" value="1"/>
</dbReference>
<dbReference type="SMART" id="SM00184">
    <property type="entry name" value="RING"/>
    <property type="match status" value="1"/>
</dbReference>
<evidence type="ECO:0000256" key="8">
    <source>
        <dbReference type="ARBA" id="ARBA00022703"/>
    </source>
</evidence>
<dbReference type="InParanoid" id="A0A3Q1K8G8"/>
<evidence type="ECO:0000256" key="16">
    <source>
        <dbReference type="ARBA" id="ARBA00044224"/>
    </source>
</evidence>
<evidence type="ECO:0000256" key="7">
    <source>
        <dbReference type="ARBA" id="ARBA00022687"/>
    </source>
</evidence>
<dbReference type="GO" id="GO:0005634">
    <property type="term" value="C:nucleus"/>
    <property type="evidence" value="ECO:0007669"/>
    <property type="project" value="TreeGrafter"/>
</dbReference>
<dbReference type="PANTHER" id="PTHR10044">
    <property type="entry name" value="INHIBITOR OF APOPTOSIS"/>
    <property type="match status" value="1"/>
</dbReference>
<dbReference type="STRING" id="64144.ENSATEP00000029381"/>
<protein>
    <recommendedName>
        <fullName evidence="14">E3 ubiquitin-protein ligase XIAP</fullName>
        <ecNumber evidence="4">2.3.2.27</ecNumber>
    </recommendedName>
    <alternativeName>
        <fullName evidence="15">Baculoviral IAP repeat-containing protein 4</fullName>
    </alternativeName>
    <alternativeName>
        <fullName evidence="17">RING-type E3 ubiquitin transferase XIAP</fullName>
    </alternativeName>
    <alternativeName>
        <fullName evidence="16">X-linked inhibitor of apoptosis protein</fullName>
    </alternativeName>
</protein>
<evidence type="ECO:0000256" key="18">
    <source>
        <dbReference type="PROSITE-ProRule" id="PRU00175"/>
    </source>
</evidence>
<evidence type="ECO:0000313" key="21">
    <source>
        <dbReference type="Ensembl" id="ENSATEP00000029381.3"/>
    </source>
</evidence>
<dbReference type="GO" id="GO:0008270">
    <property type="term" value="F:zinc ion binding"/>
    <property type="evidence" value="ECO:0007669"/>
    <property type="project" value="UniProtKB-KW"/>
</dbReference>
<proteinExistence type="inferred from homology"/>
<dbReference type="Proteomes" id="UP000265040">
    <property type="component" value="Chromosome 10"/>
</dbReference>
<dbReference type="GO" id="GO:0061630">
    <property type="term" value="F:ubiquitin protein ligase activity"/>
    <property type="evidence" value="ECO:0007669"/>
    <property type="project" value="UniProtKB-EC"/>
</dbReference>
<dbReference type="GeneTree" id="ENSGT00940000166874"/>
<dbReference type="PROSITE" id="PS50143">
    <property type="entry name" value="BIR_REPEAT_2"/>
    <property type="match status" value="3"/>
</dbReference>
<feature type="domain" description="RING-type" evidence="20">
    <location>
        <begin position="417"/>
        <end position="451"/>
    </location>
</feature>
<evidence type="ECO:0000256" key="11">
    <source>
        <dbReference type="ARBA" id="ARBA00022771"/>
    </source>
</evidence>
<keyword evidence="22" id="KW-1185">Reference proteome</keyword>
<dbReference type="CDD" id="cd00022">
    <property type="entry name" value="BIR"/>
    <property type="match status" value="3"/>
</dbReference>
<reference evidence="21" key="3">
    <citation type="submission" date="2025-09" db="UniProtKB">
        <authorList>
            <consortium name="Ensembl"/>
        </authorList>
    </citation>
    <scope>IDENTIFICATION</scope>
</reference>
<keyword evidence="8" id="KW-0053">Apoptosis</keyword>
<accession>A0A3Q1K8G8</accession>
<evidence type="ECO:0000256" key="10">
    <source>
        <dbReference type="ARBA" id="ARBA00022737"/>
    </source>
</evidence>
<dbReference type="SMART" id="SM00238">
    <property type="entry name" value="BIR"/>
    <property type="match status" value="3"/>
</dbReference>
<keyword evidence="7" id="KW-0879">Wnt signaling pathway</keyword>
<feature type="region of interest" description="Disordered" evidence="19">
    <location>
        <begin position="219"/>
        <end position="241"/>
    </location>
</feature>
<dbReference type="CDD" id="cd16714">
    <property type="entry name" value="RING-HC_BIRC4_8"/>
    <property type="match status" value="1"/>
</dbReference>
<organism evidence="21 22">
    <name type="scientific">Anabas testudineus</name>
    <name type="common">Climbing perch</name>
    <name type="synonym">Anthias testudineus</name>
    <dbReference type="NCBI Taxonomy" id="64144"/>
    <lineage>
        <taxon>Eukaryota</taxon>
        <taxon>Metazoa</taxon>
        <taxon>Chordata</taxon>
        <taxon>Craniata</taxon>
        <taxon>Vertebrata</taxon>
        <taxon>Euteleostomi</taxon>
        <taxon>Actinopterygii</taxon>
        <taxon>Neopterygii</taxon>
        <taxon>Teleostei</taxon>
        <taxon>Neoteleostei</taxon>
        <taxon>Acanthomorphata</taxon>
        <taxon>Anabantaria</taxon>
        <taxon>Anabantiformes</taxon>
        <taxon>Anabantoidei</taxon>
        <taxon>Anabantidae</taxon>
        <taxon>Anabas</taxon>
    </lineage>
</organism>
<evidence type="ECO:0000259" key="20">
    <source>
        <dbReference type="PROSITE" id="PS50089"/>
    </source>
</evidence>
<keyword evidence="13" id="KW-0862">Zinc</keyword>
<dbReference type="PROSITE" id="PS50089">
    <property type="entry name" value="ZF_RING_2"/>
    <property type="match status" value="1"/>
</dbReference>
<evidence type="ECO:0000256" key="3">
    <source>
        <dbReference type="ARBA" id="ARBA00006672"/>
    </source>
</evidence>
<evidence type="ECO:0000256" key="6">
    <source>
        <dbReference type="ARBA" id="ARBA00022679"/>
    </source>
</evidence>
<evidence type="ECO:0000256" key="9">
    <source>
        <dbReference type="ARBA" id="ARBA00022723"/>
    </source>
</evidence>
<dbReference type="GO" id="GO:0006915">
    <property type="term" value="P:apoptotic process"/>
    <property type="evidence" value="ECO:0007669"/>
    <property type="project" value="UniProtKB-KW"/>
</dbReference>
<evidence type="ECO:0000256" key="15">
    <source>
        <dbReference type="ARBA" id="ARBA00044214"/>
    </source>
</evidence>
<dbReference type="PROSITE" id="PS01282">
    <property type="entry name" value="BIR_REPEAT_1"/>
    <property type="match status" value="1"/>
</dbReference>
<dbReference type="GO" id="GO:0051726">
    <property type="term" value="P:regulation of cell cycle"/>
    <property type="evidence" value="ECO:0007669"/>
    <property type="project" value="TreeGrafter"/>
</dbReference>
<dbReference type="GO" id="GO:0090263">
    <property type="term" value="P:positive regulation of canonical Wnt signaling pathway"/>
    <property type="evidence" value="ECO:0007669"/>
    <property type="project" value="TreeGrafter"/>
</dbReference>
<dbReference type="Ensembl" id="ENSATET00000029827.3">
    <property type="protein sequence ID" value="ENSATEP00000029381.3"/>
    <property type="gene ID" value="ENSATEG00000020276.3"/>
</dbReference>
<keyword evidence="10" id="KW-0677">Repeat</keyword>
<evidence type="ECO:0000256" key="19">
    <source>
        <dbReference type="SAM" id="MobiDB-lite"/>
    </source>
</evidence>
<dbReference type="FunFam" id="1.10.1170.10:FF:000002">
    <property type="entry name" value="Baculoviral IAP repeat containing 7"/>
    <property type="match status" value="1"/>
</dbReference>
<name>A0A3Q1K8G8_ANATE</name>
<comment type="subcellular location">
    <subcellularLocation>
        <location evidence="2">Cytoplasm</location>
    </subcellularLocation>
</comment>
<keyword evidence="11 18" id="KW-0863">Zinc-finger</keyword>
<dbReference type="GO" id="GO:0031398">
    <property type="term" value="P:positive regulation of protein ubiquitination"/>
    <property type="evidence" value="ECO:0007669"/>
    <property type="project" value="TreeGrafter"/>
</dbReference>
<dbReference type="InterPro" id="IPR013083">
    <property type="entry name" value="Znf_RING/FYVE/PHD"/>
</dbReference>
<evidence type="ECO:0000256" key="12">
    <source>
        <dbReference type="ARBA" id="ARBA00022786"/>
    </source>
</evidence>
<dbReference type="GeneID" id="113161058"/>
<dbReference type="GO" id="GO:0043027">
    <property type="term" value="F:cysteine-type endopeptidase inhibitor activity involved in apoptotic process"/>
    <property type="evidence" value="ECO:0007669"/>
    <property type="project" value="TreeGrafter"/>
</dbReference>
<keyword evidence="9" id="KW-0479">Metal-binding</keyword>
<dbReference type="GO" id="GO:0016055">
    <property type="term" value="P:Wnt signaling pathway"/>
    <property type="evidence" value="ECO:0007669"/>
    <property type="project" value="UniProtKB-KW"/>
</dbReference>